<name>A0A497E1B2_UNCAE</name>
<dbReference type="InterPro" id="IPR038601">
    <property type="entry name" value="MttB-like_sf"/>
</dbReference>
<dbReference type="AlphaFoldDB" id="A0A497E1B2"/>
<protein>
    <submittedName>
        <fullName evidence="4">Trimethylamine methyltransferase</fullName>
    </submittedName>
</protein>
<proteinExistence type="inferred from homology"/>
<evidence type="ECO:0000256" key="1">
    <source>
        <dbReference type="ARBA" id="ARBA00007137"/>
    </source>
</evidence>
<dbReference type="Pfam" id="PF06253">
    <property type="entry name" value="MTTB"/>
    <property type="match status" value="1"/>
</dbReference>
<dbReference type="InterPro" id="IPR010426">
    <property type="entry name" value="MTTB_MeTrfase"/>
</dbReference>
<evidence type="ECO:0000313" key="5">
    <source>
        <dbReference type="Proteomes" id="UP000279422"/>
    </source>
</evidence>
<dbReference type="GO" id="GO:0032259">
    <property type="term" value="P:methylation"/>
    <property type="evidence" value="ECO:0007669"/>
    <property type="project" value="UniProtKB-KW"/>
</dbReference>
<dbReference type="Gene3D" id="3.20.20.480">
    <property type="entry name" value="Trimethylamine methyltransferase-like"/>
    <property type="match status" value="1"/>
</dbReference>
<evidence type="ECO:0000256" key="3">
    <source>
        <dbReference type="ARBA" id="ARBA00022679"/>
    </source>
</evidence>
<gene>
    <name evidence="4" type="ORF">DRJ00_08895</name>
</gene>
<dbReference type="GO" id="GO:0015948">
    <property type="term" value="P:methanogenesis"/>
    <property type="evidence" value="ECO:0007669"/>
    <property type="project" value="InterPro"/>
</dbReference>
<sequence>SESQIEEIHLATLEVLRRTGVRFYHQEALEMLRKAGAYISDGNLVKFPEHLVERALATAPSRVVLSNREGEPVIYLEGNRVYFGTGSDCPNYLDPYTGERRKFTKADLINSYKLCDALPNIHFVMSMGLLSDLPSTMNYCTQFALMIQNTTKPVVFVAGDYISCAKVIEMAAVVAGGQETLEENPFILLYSEPSSPLQQTQEAVDKLLLMAERRLPVVHSPGPMMGATAPITLAGGLVQANAEILSSLVVHQLKREGAPFIYGAGIHHMDMSSMQICYGSPEFQLTKAGVAALGKYYGLPTWGYAGCSDANVMDEQAALESMFSVLMAQLSGANLIHDVGYLESGLTTSLEMVALTDELIDMTTHFMKSISTNKEDLAVDQINQVGPGGNYLSTEETVKRFREFWFPTLFNRKRYSEWEKMGKLSLGQKLNAKVRDILENYVPKPLPSKIQKQVNDILQKVADETA</sequence>
<dbReference type="EMBL" id="QMPZ01000208">
    <property type="protein sequence ID" value="RLE06963.1"/>
    <property type="molecule type" value="Genomic_DNA"/>
</dbReference>
<keyword evidence="3 4" id="KW-0808">Transferase</keyword>
<feature type="non-terminal residue" evidence="4">
    <location>
        <position position="1"/>
    </location>
</feature>
<evidence type="ECO:0000313" key="4">
    <source>
        <dbReference type="EMBL" id="RLE06963.1"/>
    </source>
</evidence>
<dbReference type="Proteomes" id="UP000279422">
    <property type="component" value="Unassembled WGS sequence"/>
</dbReference>
<reference evidence="4 5" key="1">
    <citation type="submission" date="2018-06" db="EMBL/GenBank/DDBJ databases">
        <title>Extensive metabolic versatility and redundancy in microbially diverse, dynamic hydrothermal sediments.</title>
        <authorList>
            <person name="Dombrowski N."/>
            <person name="Teske A."/>
            <person name="Baker B.J."/>
        </authorList>
    </citation>
    <scope>NUCLEOTIDE SEQUENCE [LARGE SCALE GENOMIC DNA]</scope>
    <source>
        <strain evidence="4">B47_G16</strain>
    </source>
</reference>
<keyword evidence="2 4" id="KW-0489">Methyltransferase</keyword>
<evidence type="ECO:0000256" key="2">
    <source>
        <dbReference type="ARBA" id="ARBA00022603"/>
    </source>
</evidence>
<organism evidence="4 5">
    <name type="scientific">Aerophobetes bacterium</name>
    <dbReference type="NCBI Taxonomy" id="2030807"/>
    <lineage>
        <taxon>Bacteria</taxon>
        <taxon>Candidatus Aerophobota</taxon>
    </lineage>
</organism>
<dbReference type="GO" id="GO:0008168">
    <property type="term" value="F:methyltransferase activity"/>
    <property type="evidence" value="ECO:0007669"/>
    <property type="project" value="UniProtKB-KW"/>
</dbReference>
<comment type="similarity">
    <text evidence="1">Belongs to the trimethylamine methyltransferase family.</text>
</comment>
<accession>A0A497E1B2</accession>
<comment type="caution">
    <text evidence="4">The sequence shown here is derived from an EMBL/GenBank/DDBJ whole genome shotgun (WGS) entry which is preliminary data.</text>
</comment>